<reference evidence="2 3" key="1">
    <citation type="submission" date="2016-05" db="EMBL/GenBank/DDBJ databases">
        <title>Paenibacillus oryzae. sp. nov., isolated from the rice root.</title>
        <authorList>
            <person name="Zhang J."/>
            <person name="Zhang X."/>
        </authorList>
    </citation>
    <scope>NUCLEOTIDE SEQUENCE [LARGE SCALE GENOMIC DNA]</scope>
    <source>
        <strain evidence="2 3">1DrF-4</strain>
    </source>
</reference>
<dbReference type="AlphaFoldDB" id="A0A1A5YVW8"/>
<dbReference type="STRING" id="1844972.A7K91_17665"/>
<organism evidence="2 3">
    <name type="scientific">Paenibacillus oryzae</name>
    <dbReference type="NCBI Taxonomy" id="1844972"/>
    <lineage>
        <taxon>Bacteria</taxon>
        <taxon>Bacillati</taxon>
        <taxon>Bacillota</taxon>
        <taxon>Bacilli</taxon>
        <taxon>Bacillales</taxon>
        <taxon>Paenibacillaceae</taxon>
        <taxon>Paenibacillus</taxon>
    </lineage>
</organism>
<comment type="caution">
    <text evidence="2">The sequence shown here is derived from an EMBL/GenBank/DDBJ whole genome shotgun (WGS) entry which is preliminary data.</text>
</comment>
<dbReference type="EMBL" id="LYPA01000016">
    <property type="protein sequence ID" value="OBR69530.1"/>
    <property type="molecule type" value="Genomic_DNA"/>
</dbReference>
<dbReference type="Proteomes" id="UP000092024">
    <property type="component" value="Unassembled WGS sequence"/>
</dbReference>
<gene>
    <name evidence="2" type="ORF">A7K91_17665</name>
</gene>
<evidence type="ECO:0000313" key="2">
    <source>
        <dbReference type="EMBL" id="OBR69530.1"/>
    </source>
</evidence>
<proteinExistence type="predicted"/>
<accession>A0A1A5YVW8</accession>
<sequence length="312" mass="35775">MFQKYNDRLAELQASKRQRNNDLRHKGLLESQLKQRIQERESLLTQLKAEQRDVDRLSGLSLGALFYTLIGKKQEKLSEEETELLQARLRYEEAAHDAADLEQELASLDARLTESRYVDNDIEALLQEKEQQIKKLRPDLAVELKELTKRETEAQADCKELREAINAGQSVVSCLLTAIDKLDSAKNWGTYDMLGGGLIATKMKHDRIDEARDAIHSASHKLQMFERELKDVERDVHVSIDIGGMLAFGDYFFDGFFIDWIVQGRIKEAVSQVEEKHGRISRIVADLSTELRRKESDLAGYQRQQSSLIENA</sequence>
<name>A0A1A5YVW8_9BACL</name>
<keyword evidence="1" id="KW-0175">Coiled coil</keyword>
<evidence type="ECO:0000256" key="1">
    <source>
        <dbReference type="SAM" id="Coils"/>
    </source>
</evidence>
<dbReference type="RefSeq" id="WP_068678454.1">
    <property type="nucleotide sequence ID" value="NZ_LYPA01000016.1"/>
</dbReference>
<evidence type="ECO:0000313" key="3">
    <source>
        <dbReference type="Proteomes" id="UP000092024"/>
    </source>
</evidence>
<dbReference type="OrthoDB" id="3540923at2"/>
<feature type="coiled-coil region" evidence="1">
    <location>
        <begin position="2"/>
        <end position="111"/>
    </location>
</feature>
<protein>
    <submittedName>
        <fullName evidence="2">Uncharacterized protein</fullName>
    </submittedName>
</protein>
<feature type="coiled-coil region" evidence="1">
    <location>
        <begin position="208"/>
        <end position="235"/>
    </location>
</feature>
<keyword evidence="3" id="KW-1185">Reference proteome</keyword>